<dbReference type="eggNOG" id="ENOG502RQB0">
    <property type="taxonomic scope" value="Eukaryota"/>
</dbReference>
<name>A5DHF8_PICGU</name>
<dbReference type="OMA" id="ARFKNCI"/>
<gene>
    <name evidence="2" type="ORF">PGUG_02709</name>
</gene>
<sequence>MNLFILFLFAYVNCLSILPYAQTIGHGSLYNTLSDIGDKIPVIQSISDLTPSKLQRYSILKVNDTNSIILNEFLAQKLDYPDSSTTISSETPRFVEIMYNDSYVIQEDGQWTPLGPCHSNARSDTKAEVFRSWTATGGGSVSASVSISQVFGFHPEYSISSNWGSSISGTVSCVVGPREKLQFMLYMNSLLIHGVKRRIINLPSKYWLSRSLSFGEWEDVATMTKLKKMVKTACITDPKYLQCN</sequence>
<dbReference type="HOGENOM" id="CLU_075354_0_0_1"/>
<dbReference type="VEuPathDB" id="FungiDB:PGUG_02709"/>
<proteinExistence type="predicted"/>
<dbReference type="KEGG" id="pgu:PGUG_02709"/>
<dbReference type="Proteomes" id="UP000001997">
    <property type="component" value="Unassembled WGS sequence"/>
</dbReference>
<evidence type="ECO:0000313" key="2">
    <source>
        <dbReference type="EMBL" id="EDK38611.2"/>
    </source>
</evidence>
<dbReference type="OrthoDB" id="4019908at2759"/>
<keyword evidence="1" id="KW-0732">Signal</keyword>
<dbReference type="RefSeq" id="XP_001484980.2">
    <property type="nucleotide sequence ID" value="XM_001484930.1"/>
</dbReference>
<accession>A5DHF8</accession>
<protein>
    <submittedName>
        <fullName evidence="2">Uncharacterized protein</fullName>
    </submittedName>
</protein>
<dbReference type="GeneID" id="5127183"/>
<reference evidence="2 3" key="1">
    <citation type="journal article" date="2009" name="Nature">
        <title>Evolution of pathogenicity and sexual reproduction in eight Candida genomes.</title>
        <authorList>
            <person name="Butler G."/>
            <person name="Rasmussen M.D."/>
            <person name="Lin M.F."/>
            <person name="Santos M.A."/>
            <person name="Sakthikumar S."/>
            <person name="Munro C.A."/>
            <person name="Rheinbay E."/>
            <person name="Grabherr M."/>
            <person name="Forche A."/>
            <person name="Reedy J.L."/>
            <person name="Agrafioti I."/>
            <person name="Arnaud M.B."/>
            <person name="Bates S."/>
            <person name="Brown A.J."/>
            <person name="Brunke S."/>
            <person name="Costanzo M.C."/>
            <person name="Fitzpatrick D.A."/>
            <person name="de Groot P.W."/>
            <person name="Harris D."/>
            <person name="Hoyer L.L."/>
            <person name="Hube B."/>
            <person name="Klis F.M."/>
            <person name="Kodira C."/>
            <person name="Lennard N."/>
            <person name="Logue M.E."/>
            <person name="Martin R."/>
            <person name="Neiman A.M."/>
            <person name="Nikolaou E."/>
            <person name="Quail M.A."/>
            <person name="Quinn J."/>
            <person name="Santos M.C."/>
            <person name="Schmitzberger F.F."/>
            <person name="Sherlock G."/>
            <person name="Shah P."/>
            <person name="Silverstein K.A."/>
            <person name="Skrzypek M.S."/>
            <person name="Soll D."/>
            <person name="Staggs R."/>
            <person name="Stansfield I."/>
            <person name="Stumpf M.P."/>
            <person name="Sudbery P.E."/>
            <person name="Srikantha T."/>
            <person name="Zeng Q."/>
            <person name="Berman J."/>
            <person name="Berriman M."/>
            <person name="Heitman J."/>
            <person name="Gow N.A."/>
            <person name="Lorenz M.C."/>
            <person name="Birren B.W."/>
            <person name="Kellis M."/>
            <person name="Cuomo C.A."/>
        </authorList>
    </citation>
    <scope>NUCLEOTIDE SEQUENCE [LARGE SCALE GENOMIC DNA]</scope>
    <source>
        <strain evidence="3">ATCC 6260 / CBS 566 / DSM 6381 / JCM 1539 / NBRC 10279 / NRRL Y-324</strain>
    </source>
</reference>
<dbReference type="EMBL" id="CH408157">
    <property type="protein sequence ID" value="EDK38611.2"/>
    <property type="molecule type" value="Genomic_DNA"/>
</dbReference>
<dbReference type="InParanoid" id="A5DHF8"/>
<keyword evidence="3" id="KW-1185">Reference proteome</keyword>
<evidence type="ECO:0000256" key="1">
    <source>
        <dbReference type="SAM" id="SignalP"/>
    </source>
</evidence>
<feature type="signal peptide" evidence="1">
    <location>
        <begin position="1"/>
        <end position="23"/>
    </location>
</feature>
<dbReference type="AlphaFoldDB" id="A5DHF8"/>
<feature type="chain" id="PRO_5002680972" evidence="1">
    <location>
        <begin position="24"/>
        <end position="244"/>
    </location>
</feature>
<organism evidence="2 3">
    <name type="scientific">Meyerozyma guilliermondii (strain ATCC 6260 / CBS 566 / DSM 6381 / JCM 1539 / NBRC 10279 / NRRL Y-324)</name>
    <name type="common">Yeast</name>
    <name type="synonym">Candida guilliermondii</name>
    <dbReference type="NCBI Taxonomy" id="294746"/>
    <lineage>
        <taxon>Eukaryota</taxon>
        <taxon>Fungi</taxon>
        <taxon>Dikarya</taxon>
        <taxon>Ascomycota</taxon>
        <taxon>Saccharomycotina</taxon>
        <taxon>Pichiomycetes</taxon>
        <taxon>Debaryomycetaceae</taxon>
        <taxon>Meyerozyma</taxon>
    </lineage>
</organism>
<evidence type="ECO:0000313" key="3">
    <source>
        <dbReference type="Proteomes" id="UP000001997"/>
    </source>
</evidence>